<keyword evidence="8" id="KW-0675">Receptor</keyword>
<dbReference type="GeneID" id="107223544"/>
<feature type="compositionally biased region" description="Basic and acidic residues" evidence="2">
    <location>
        <begin position="148"/>
        <end position="160"/>
    </location>
</feature>
<feature type="compositionally biased region" description="Basic and acidic residues" evidence="2">
    <location>
        <begin position="829"/>
        <end position="840"/>
    </location>
</feature>
<dbReference type="FunCoup" id="A0A6J0BV17">
    <property type="interactions" value="66"/>
</dbReference>
<proteinExistence type="predicted"/>
<feature type="signal peptide" evidence="4">
    <location>
        <begin position="1"/>
        <end position="26"/>
    </location>
</feature>
<dbReference type="OrthoDB" id="6022609at2759"/>
<feature type="region of interest" description="Disordered" evidence="2">
    <location>
        <begin position="886"/>
        <end position="917"/>
    </location>
</feature>
<keyword evidence="1 4" id="KW-0732">Signal</keyword>
<dbReference type="GO" id="GO:0005178">
    <property type="term" value="F:integrin binding"/>
    <property type="evidence" value="ECO:0007669"/>
    <property type="project" value="TreeGrafter"/>
</dbReference>
<name>A0A6J0BV17_NEOLC</name>
<feature type="domain" description="Fibronectin type-III" evidence="6">
    <location>
        <begin position="1437"/>
        <end position="1533"/>
    </location>
</feature>
<evidence type="ECO:0000256" key="1">
    <source>
        <dbReference type="ARBA" id="ARBA00022729"/>
    </source>
</evidence>
<feature type="domain" description="VWFC" evidence="5">
    <location>
        <begin position="513"/>
        <end position="594"/>
    </location>
</feature>
<keyword evidence="3" id="KW-0812">Transmembrane</keyword>
<keyword evidence="3" id="KW-1133">Transmembrane helix</keyword>
<dbReference type="Gene3D" id="2.60.40.10">
    <property type="entry name" value="Immunoglobulins"/>
    <property type="match status" value="2"/>
</dbReference>
<feature type="region of interest" description="Disordered" evidence="2">
    <location>
        <begin position="816"/>
        <end position="840"/>
    </location>
</feature>
<dbReference type="SMART" id="SM00060">
    <property type="entry name" value="FN3"/>
    <property type="match status" value="3"/>
</dbReference>
<dbReference type="GO" id="GO:0045597">
    <property type="term" value="P:positive regulation of cell differentiation"/>
    <property type="evidence" value="ECO:0007669"/>
    <property type="project" value="TreeGrafter"/>
</dbReference>
<dbReference type="KEGG" id="nlo:107223544"/>
<protein>
    <submittedName>
        <fullName evidence="8">Epidermal cell surface receptor</fullName>
    </submittedName>
</protein>
<dbReference type="CDD" id="cd00063">
    <property type="entry name" value="FN3"/>
    <property type="match status" value="2"/>
</dbReference>
<dbReference type="InterPro" id="IPR036116">
    <property type="entry name" value="FN3_sf"/>
</dbReference>
<dbReference type="InParanoid" id="A0A6J0BV17"/>
<accession>A0A6J0BV17</accession>
<keyword evidence="7" id="KW-1185">Reference proteome</keyword>
<dbReference type="InterPro" id="IPR001007">
    <property type="entry name" value="VWF_dom"/>
</dbReference>
<evidence type="ECO:0000256" key="2">
    <source>
        <dbReference type="SAM" id="MobiDB-lite"/>
    </source>
</evidence>
<dbReference type="PANTHER" id="PTHR11348">
    <property type="entry name" value="CONNECTIVE TISSUE GROWTH FACTOR-RELATED"/>
    <property type="match status" value="1"/>
</dbReference>
<evidence type="ECO:0000259" key="5">
    <source>
        <dbReference type="PROSITE" id="PS50184"/>
    </source>
</evidence>
<dbReference type="PANTHER" id="PTHR11348:SF34">
    <property type="entry name" value="EPIDERMAL CELL SURFACE RECEPTOR-RELATED"/>
    <property type="match status" value="1"/>
</dbReference>
<dbReference type="Proteomes" id="UP000829291">
    <property type="component" value="Chromosome 7"/>
</dbReference>
<dbReference type="InterPro" id="IPR013783">
    <property type="entry name" value="Ig-like_fold"/>
</dbReference>
<feature type="region of interest" description="Disordered" evidence="2">
    <location>
        <begin position="132"/>
        <end position="160"/>
    </location>
</feature>
<dbReference type="InterPro" id="IPR003961">
    <property type="entry name" value="FN3_dom"/>
</dbReference>
<evidence type="ECO:0000256" key="3">
    <source>
        <dbReference type="SAM" id="Phobius"/>
    </source>
</evidence>
<dbReference type="GO" id="GO:0007155">
    <property type="term" value="P:cell adhesion"/>
    <property type="evidence" value="ECO:0007669"/>
    <property type="project" value="TreeGrafter"/>
</dbReference>
<organism evidence="8">
    <name type="scientific">Neodiprion lecontei</name>
    <name type="common">Redheaded pine sawfly</name>
    <dbReference type="NCBI Taxonomy" id="441921"/>
    <lineage>
        <taxon>Eukaryota</taxon>
        <taxon>Metazoa</taxon>
        <taxon>Ecdysozoa</taxon>
        <taxon>Arthropoda</taxon>
        <taxon>Hexapoda</taxon>
        <taxon>Insecta</taxon>
        <taxon>Pterygota</taxon>
        <taxon>Neoptera</taxon>
        <taxon>Endopterygota</taxon>
        <taxon>Hymenoptera</taxon>
        <taxon>Tenthredinoidea</taxon>
        <taxon>Diprionidae</taxon>
        <taxon>Diprioninae</taxon>
        <taxon>Neodiprion</taxon>
    </lineage>
</organism>
<feature type="chain" id="PRO_5045474636" evidence="4">
    <location>
        <begin position="27"/>
        <end position="1631"/>
    </location>
</feature>
<sequence>MLTMKISRRWILQLLVAGSAIYGILAAAHTEESTKATTLNDQRIHPLADNDVPGVRPLRTTVPSHETSREQVHTATVGSDDVLPTYPSSGNQKALATGNVRGNGNEVKYLLPSTVTTTAAYAPSINATRIASEQADSKETRVASSENPAKDGPEFTTESRGRAMQGNSIGVQGEGNTDTRNSLHDNITDLSDVSMDEDDKDIEGGEYLASRNVSGLNFHADASGPVELSPVQGAEVRCTRGNETYAPGSHVYGNCEERCVCSNDGKITDCRPLTCAPPFFRAGREIGDPLCQENSIPGNPCCVAIVCAQDSETEPEEFCYLGNNTVPRGGTVEDGCSQVCVCEARGKLKCRPRCPSNSTSTSMATMMASSANQPDKCVPVPDPRDTCCTITLCDVTLGDHEIKSDLPSAEPYDNLTKIEAVNSTAMKLFFSNNTTPQNVTIQLSTDNVLWRSEKLREDSIIGGLEPSRNYYVRVIDGAGNRPIATPLQVNLPGLSNAGPATTGIDSKGTETAGVCNHRGTSYKIGAEWYDECISFCTCTGDVQGIGPKTECATIECPTDFGLDVLDPNCLDWESVPADFVPVAPRCCSQEVRCKNNGSCLYQDKMYNNWSQIPTSVTGCDKRCYCDMGNVSCQPACPPVPALPPTNLDCPPTHASLRHLPEDKCCLHWVCGNPSEASLPPTIGRNGTSTYPGPFATDSIDQQQPIGDKMIPGISEPIDQQKWTVVQGLSDRYATIPRPKSHESAANFDSIINPDSTDDHGLIHYPMDPGHPTSHTTVTAIPLTSAPPTPPPYHGPYDPNFVPTQTFVEGIFPLTPRTHVKANHPPIQVPKDKLKSRTESKKPVELMKPIKDATAAAGGVTRFAPPTTSEMYANLSQLIPTMDKISPTSAAATTSSQDAPGKTTALVSPPDDKSSYTSFSHRLRGPNLIPAAPLNNGVVVPHFQNHREAAIYQGTSPSTQAAGSTTAAKFDVPKTVAPHDRWNDDSQSAARVPVADNRFHPIPSTKPSRVAYLGNSTPNLLPYGPGILHPNTRNLPEELYSLINLRHPGLVRLEEYPHGGDQNLYDTAMDLGAGAEGQREYDGVSYRPGPLQYFNPREITETGGEYDVRQSSELPSEARRHIEKLLLHVAEKDPNLGPFQRYPGGEGPILRSGPPPRGSVPFSLPQDSGQFTRLNHPFSGATIVHGTSSFPASGLDHALPPGFPIRGRPEIQSSSDQITVQTLEAVAEDRIRLVFTVPRILVGLHGRVEVRYTSEKMNTDPSTWKSQIFTPPDDLIATQQLEFELGDLVPSTEYKVMVTVKLRDLSNSPISKIYSVVTLEAENTDVVTLPPQIPTDAELTVAETNSTWANIVWRKFTEYELQFIDGVQLRYKEIAGKVYAATPLIHRAVTSYVLENLKPSATYQVEIYFIPFPGQPNELVSEKSINFTTSSAPDPYAFDINVAIKGIKSTEVEVAWKGVPYPEDKYVNIYRAIYQSDTGKEDTSTFKIAKRDSPAKTTIGELKPGTHYRLWIEVYLTNGRIKKSNVQDFVTKPGIPMSAGVLQQQGKLATQFPLHEGDYYGPLVIVAIVASLAILSTLILLMMLMKRRTSSKADISPRKSTAAYDNPSYKTCENATPSVSCNGHEIETETIR</sequence>
<evidence type="ECO:0000259" key="6">
    <source>
        <dbReference type="PROSITE" id="PS50853"/>
    </source>
</evidence>
<keyword evidence="3" id="KW-0472">Membrane</keyword>
<dbReference type="PROSITE" id="PS50853">
    <property type="entry name" value="FN3"/>
    <property type="match status" value="2"/>
</dbReference>
<evidence type="ECO:0000256" key="4">
    <source>
        <dbReference type="SAM" id="SignalP"/>
    </source>
</evidence>
<dbReference type="SUPFAM" id="SSF49265">
    <property type="entry name" value="Fibronectin type III"/>
    <property type="match status" value="1"/>
</dbReference>
<feature type="transmembrane region" description="Helical" evidence="3">
    <location>
        <begin position="1558"/>
        <end position="1583"/>
    </location>
</feature>
<reference evidence="8" key="1">
    <citation type="submission" date="2025-08" db="UniProtKB">
        <authorList>
            <consortium name="RefSeq"/>
        </authorList>
    </citation>
    <scope>IDENTIFICATION</scope>
    <source>
        <tissue evidence="8">Thorax and Abdomen</tissue>
    </source>
</reference>
<dbReference type="GO" id="GO:0005615">
    <property type="term" value="C:extracellular space"/>
    <property type="evidence" value="ECO:0007669"/>
    <property type="project" value="TreeGrafter"/>
</dbReference>
<dbReference type="RefSeq" id="XP_015518731.2">
    <property type="nucleotide sequence ID" value="XM_015663245.2"/>
</dbReference>
<feature type="domain" description="Fibronectin type-III" evidence="6">
    <location>
        <begin position="1329"/>
        <end position="1431"/>
    </location>
</feature>
<dbReference type="PROSITE" id="PS50184">
    <property type="entry name" value="VWFC_2"/>
    <property type="match status" value="1"/>
</dbReference>
<evidence type="ECO:0000313" key="8">
    <source>
        <dbReference type="RefSeq" id="XP_015518731.2"/>
    </source>
</evidence>
<dbReference type="SMART" id="SM00214">
    <property type="entry name" value="VWC"/>
    <property type="match status" value="4"/>
</dbReference>
<evidence type="ECO:0000313" key="7">
    <source>
        <dbReference type="Proteomes" id="UP000829291"/>
    </source>
</evidence>
<dbReference type="InterPro" id="IPR050941">
    <property type="entry name" value="CCN"/>
</dbReference>
<gene>
    <name evidence="8" type="primary">LOC107223544</name>
</gene>